<feature type="transmembrane region" description="Helical" evidence="7">
    <location>
        <begin position="1244"/>
        <end position="1264"/>
    </location>
</feature>
<organism evidence="9 10">
    <name type="scientific">Pyrodictium abyssi</name>
    <dbReference type="NCBI Taxonomy" id="54256"/>
    <lineage>
        <taxon>Archaea</taxon>
        <taxon>Thermoproteota</taxon>
        <taxon>Thermoprotei</taxon>
        <taxon>Desulfurococcales</taxon>
        <taxon>Pyrodictiaceae</taxon>
        <taxon>Pyrodictium</taxon>
    </lineage>
</organism>
<dbReference type="InterPro" id="IPR000731">
    <property type="entry name" value="SSD"/>
</dbReference>
<evidence type="ECO:0000256" key="4">
    <source>
        <dbReference type="ARBA" id="ARBA00022692"/>
    </source>
</evidence>
<dbReference type="EMBL" id="AP028907">
    <property type="protein sequence ID" value="BES82309.1"/>
    <property type="molecule type" value="Genomic_DNA"/>
</dbReference>
<dbReference type="Proteomes" id="UP001341135">
    <property type="component" value="Chromosome"/>
</dbReference>
<feature type="transmembrane region" description="Helical" evidence="7">
    <location>
        <begin position="905"/>
        <end position="925"/>
    </location>
</feature>
<evidence type="ECO:0000313" key="9">
    <source>
        <dbReference type="EMBL" id="BES82309.1"/>
    </source>
</evidence>
<feature type="transmembrane region" description="Helical" evidence="7">
    <location>
        <begin position="1271"/>
        <end position="1293"/>
    </location>
</feature>
<feature type="transmembrane region" description="Helical" evidence="7">
    <location>
        <begin position="1009"/>
        <end position="1037"/>
    </location>
</feature>
<accession>A0ABM8J0I1</accession>
<dbReference type="PANTHER" id="PTHR33406:SF6">
    <property type="entry name" value="MEMBRANE PROTEIN YDGH-RELATED"/>
    <property type="match status" value="1"/>
</dbReference>
<keyword evidence="6 7" id="KW-0472">Membrane</keyword>
<dbReference type="PROSITE" id="PS50156">
    <property type="entry name" value="SSD"/>
    <property type="match status" value="1"/>
</dbReference>
<evidence type="ECO:0000259" key="8">
    <source>
        <dbReference type="PROSITE" id="PS50156"/>
    </source>
</evidence>
<dbReference type="InterPro" id="IPR004869">
    <property type="entry name" value="MMPL_dom"/>
</dbReference>
<dbReference type="SUPFAM" id="SSF82866">
    <property type="entry name" value="Multidrug efflux transporter AcrB transmembrane domain"/>
    <property type="match status" value="2"/>
</dbReference>
<keyword evidence="5 7" id="KW-1133">Transmembrane helix</keyword>
<dbReference type="Pfam" id="PF03176">
    <property type="entry name" value="MMPL"/>
    <property type="match status" value="2"/>
</dbReference>
<feature type="transmembrane region" description="Helical" evidence="7">
    <location>
        <begin position="1380"/>
        <end position="1406"/>
    </location>
</feature>
<feature type="transmembrane region" description="Helical" evidence="7">
    <location>
        <begin position="975"/>
        <end position="997"/>
    </location>
</feature>
<sequence length="1421" mass="152943">MNWMGAAEIIAKRPLAVVALWIVLAVAAAPLFAKLSTVVKEQQYTLPENSETVKASRLLEKVTGGEGSVGVIVVTGVNLHDNNTVLRLVEWGKEFNDTVTGRYMKDVNALPVMLASVNETLYEAMLEAVNASTSHAREIYESFNQIDEAYASGLENATKQVELINKSITGLVQADRGYAEAYRGLLNLTGVLNQTITGIAGIDLALVNATDKLLALAEKLNETALGLQRLDEAYSGLYQGLVSGAQQLKAVLSNTTLVGGIEQAMAYTWWQVGRAYYYLEAYNGSYEAYAAAANLTMVDPQLAPLPQDQAIAAWMAVKSLVEKGLDPDTAAAQVAGETLADRTPPEAKSLLPVLTQQWLEALAEAKKEANVTEAISLYQLPPRHVESQLQVLGLARKAASTATERITAGSSQIAATLLAQQLAQQGLPMDAAERLAAGAVEGTLSPRDVAALVAARAAEEMQLPGNATAVMVGILVESDPEATGLLARGWDRALAAAEKLLESLGAPRPAVEAAARVLANGLDRGVAAEEAARLLEAQLPSEAAGLVPAVLKADPEAQGKLASPEAAAELAAGIVYEAAKEKGMPLPREVVEKLALLVARGEASPEKLRELALGLLEQQVAEKTGDQEQARLIAEAVSRFDPLAEGRLATNETLAVEAVLWMAGKQGMEIPLTVDKVEEMLHSKEAVRRIVAEMLREQILSHVPEEARPAVERIVEVVVKEGPGVPEDRKWSVIEDTMREMAEKNMDKMKMGDFEPPKWLPEELARLSVEAARGETTVEEAARLLTEKLLLGSIYPRLLRETEGLLVSSDHTAFLVMGELLGETQDEKAENTVAAGREAEKLLGGLGIAYEKVYVSGSDLLMNQVKEYARKDVEGTSRYSELGTFIVLLLILESVFAVILPYLGIFLGLVVGGALAYLAASHGWIDLNSQTQALMMTTALGLGADYAGYIVHRFREEYAKLGDAREAARRALKRAGPAVVASALTVIIGFGSLLLGWDIGFLRSMGEAIPITVAATAFASLTLVPALLALVGGRSWFWWPRRPSKERHVDRESRVMKALLRYEVPLLAAMAALILVSGYFYVNFKGSHDMKLMLPSDAPALEAFDVLKKEFMPGASDPVYVVAVLPRSLWSDKTVAAMVDELTEEIASVPGVAKVMAPTRPTGAKTGLEEARKAGGTRLTSEDGRIAVIQVLLGVDPYSREGEDAIREIHRIAHNYAEQHGFEVYVGGAPYGVLEMDELLHQRYYYRILPAASLLMVLVFTAIFGSLVASIAALAVIMGAAMMGITASILVFQEAMGKQVVWFLHIVSMMAVLGVGMDYNSFFLARALEECHRTGCDPKKAVARAAGAVSLFIVGLSLVVTSAYASMLTASNIGMQEMGFTLAATVLLAGLMSAYLLTPLVVSILGRHAWWPWGMKKRIEH</sequence>
<evidence type="ECO:0000256" key="2">
    <source>
        <dbReference type="ARBA" id="ARBA00010157"/>
    </source>
</evidence>
<proteinExistence type="inferred from homology"/>
<evidence type="ECO:0000256" key="6">
    <source>
        <dbReference type="ARBA" id="ARBA00023136"/>
    </source>
</evidence>
<evidence type="ECO:0000256" key="3">
    <source>
        <dbReference type="ARBA" id="ARBA00022475"/>
    </source>
</evidence>
<evidence type="ECO:0000313" key="10">
    <source>
        <dbReference type="Proteomes" id="UP001341135"/>
    </source>
</evidence>
<name>A0ABM8J0I1_9CREN</name>
<comment type="similarity">
    <text evidence="2">Belongs to the resistance-nodulation-cell division (RND) (TC 2.A.6) family. MmpL subfamily.</text>
</comment>
<feature type="transmembrane region" description="Helical" evidence="7">
    <location>
        <begin position="1341"/>
        <end position="1360"/>
    </location>
</feature>
<comment type="subcellular location">
    <subcellularLocation>
        <location evidence="1">Cell membrane</location>
        <topology evidence="1">Multi-pass membrane protein</topology>
    </subcellularLocation>
</comment>
<feature type="transmembrane region" description="Helical" evidence="7">
    <location>
        <begin position="1299"/>
        <end position="1320"/>
    </location>
</feature>
<evidence type="ECO:0000256" key="1">
    <source>
        <dbReference type="ARBA" id="ARBA00004651"/>
    </source>
</evidence>
<feature type="domain" description="SSD" evidence="8">
    <location>
        <begin position="939"/>
        <end position="1030"/>
    </location>
</feature>
<feature type="transmembrane region" description="Helical" evidence="7">
    <location>
        <begin position="1058"/>
        <end position="1082"/>
    </location>
</feature>
<gene>
    <name evidence="9" type="ORF">PABY_18760</name>
</gene>
<reference evidence="9 10" key="1">
    <citation type="submission" date="2023-09" db="EMBL/GenBank/DDBJ databases">
        <title>Pyrofollis japonicus gen. nov. sp. nov., a novel member of the family Pyrodictiaceae isolated from the Iheya North hydrothermal field.</title>
        <authorList>
            <person name="Miyazaki U."/>
            <person name="Sanari M."/>
            <person name="Tame A."/>
            <person name="Kitajima M."/>
            <person name="Okamoto A."/>
            <person name="Sawayama S."/>
            <person name="Miyazaki J."/>
            <person name="Takai K."/>
            <person name="Nakagawa S."/>
        </authorList>
    </citation>
    <scope>NUCLEOTIDE SEQUENCE [LARGE SCALE GENOMIC DNA]</scope>
    <source>
        <strain evidence="9 10">AV2</strain>
    </source>
</reference>
<keyword evidence="3" id="KW-1003">Cell membrane</keyword>
<keyword evidence="4 7" id="KW-0812">Transmembrane</keyword>
<evidence type="ECO:0000256" key="5">
    <source>
        <dbReference type="ARBA" id="ARBA00022989"/>
    </source>
</evidence>
<dbReference type="InterPro" id="IPR050545">
    <property type="entry name" value="Mycobact_MmpL"/>
</dbReference>
<dbReference type="Gene3D" id="1.20.1640.10">
    <property type="entry name" value="Multidrug efflux transporter AcrB transmembrane domain"/>
    <property type="match status" value="2"/>
</dbReference>
<evidence type="ECO:0000256" key="7">
    <source>
        <dbReference type="SAM" id="Phobius"/>
    </source>
</evidence>
<dbReference type="PANTHER" id="PTHR33406">
    <property type="entry name" value="MEMBRANE PROTEIN MJ1562-RELATED"/>
    <property type="match status" value="1"/>
</dbReference>
<keyword evidence="10" id="KW-1185">Reference proteome</keyword>
<protein>
    <recommendedName>
        <fullName evidence="8">SSD domain-containing protein</fullName>
    </recommendedName>
</protein>